<gene>
    <name evidence="3" type="ORF">N5923_09000</name>
</gene>
<evidence type="ECO:0000313" key="4">
    <source>
        <dbReference type="Proteomes" id="UP001064262"/>
    </source>
</evidence>
<reference evidence="3" key="1">
    <citation type="submission" date="2022-09" db="EMBL/GenBank/DDBJ databases">
        <title>Winslowiella arboricola sp. nov., isolated from bleeding cankers on broadleaf hosts.</title>
        <authorList>
            <person name="Brady C."/>
            <person name="Kaur S."/>
            <person name="Crampton B."/>
            <person name="Maddock D."/>
            <person name="Arnold D."/>
            <person name="Denman S."/>
        </authorList>
    </citation>
    <scope>NUCLEOTIDE SEQUENCE</scope>
    <source>
        <strain evidence="3">BAC 15a-03b</strain>
    </source>
</reference>
<evidence type="ECO:0000256" key="1">
    <source>
        <dbReference type="SAM" id="MobiDB-lite"/>
    </source>
</evidence>
<proteinExistence type="predicted"/>
<keyword evidence="4" id="KW-1185">Reference proteome</keyword>
<protein>
    <submittedName>
        <fullName evidence="3">Uncharacterized protein</fullName>
    </submittedName>
</protein>
<comment type="caution">
    <text evidence="3">The sequence shown here is derived from an EMBL/GenBank/DDBJ whole genome shotgun (WGS) entry which is preliminary data.</text>
</comment>
<evidence type="ECO:0000256" key="2">
    <source>
        <dbReference type="SAM" id="SignalP"/>
    </source>
</evidence>
<dbReference type="EMBL" id="JAODIM010000039">
    <property type="protein sequence ID" value="MCU5777628.1"/>
    <property type="molecule type" value="Genomic_DNA"/>
</dbReference>
<dbReference type="Proteomes" id="UP001064262">
    <property type="component" value="Unassembled WGS sequence"/>
</dbReference>
<accession>A0A9J6PSB6</accession>
<feature type="region of interest" description="Disordered" evidence="1">
    <location>
        <begin position="118"/>
        <end position="147"/>
    </location>
</feature>
<feature type="signal peptide" evidence="2">
    <location>
        <begin position="1"/>
        <end position="19"/>
    </location>
</feature>
<feature type="chain" id="PRO_5039925525" evidence="2">
    <location>
        <begin position="20"/>
        <end position="328"/>
    </location>
</feature>
<sequence>MKYWLSGVLALCMAGSAAAENFQLVYSPTLKLEIWIDNVKNKNVSSWCAREVPLRIVSRESKDPEVLKAFLPRVSGLMSSECNSLRSLNWQMNDNAGNALAEGSAHKANNWAVEITPPPAPAVSEAPAEPAAETAAPAPTPEELSPAADTTPWLQFSLINGCHFRTWWNDASQTSALFVPGKAEMKCSDDGWLHGQSTMTRSENGATKTTRVTFVSGFPVEGLKKSDDALRITTVNNERMVLRNDKSPQSWLILPWQPQSNSWSANGVIAVQMTPQEASDEDMLKARVNEVRKSWGSYLNSDKQPIGLVQALSPQLKDPAAGAFRTLK</sequence>
<keyword evidence="2" id="KW-0732">Signal</keyword>
<name>A0A9J6PSB6_9GAMM</name>
<organism evidence="3 4">
    <name type="scientific">Winslowiella arboricola</name>
    <dbReference type="NCBI Taxonomy" id="2978220"/>
    <lineage>
        <taxon>Bacteria</taxon>
        <taxon>Pseudomonadati</taxon>
        <taxon>Pseudomonadota</taxon>
        <taxon>Gammaproteobacteria</taxon>
        <taxon>Enterobacterales</taxon>
        <taxon>Erwiniaceae</taxon>
        <taxon>Winslowiella</taxon>
    </lineage>
</organism>
<dbReference type="AlphaFoldDB" id="A0A9J6PSB6"/>
<feature type="compositionally biased region" description="Low complexity" evidence="1">
    <location>
        <begin position="122"/>
        <end position="147"/>
    </location>
</feature>
<evidence type="ECO:0000313" key="3">
    <source>
        <dbReference type="EMBL" id="MCU5777628.1"/>
    </source>
</evidence>
<dbReference type="RefSeq" id="WP_267140598.1">
    <property type="nucleotide sequence ID" value="NZ_JAODIL010000032.1"/>
</dbReference>